<sequence length="83" mass="9272">MGRPVQLSSSAKIDRWFSLLPTTAPALSRPESGFISGMDDGPDAATIAEARNLLLQLGTKKKRRFMSLRFTRRKILANKHTML</sequence>
<protein>
    <submittedName>
        <fullName evidence="1">Uncharacterized protein</fullName>
    </submittedName>
</protein>
<dbReference type="EMBL" id="OW152813">
    <property type="protein sequence ID" value="CAH2034684.1"/>
    <property type="molecule type" value="Genomic_DNA"/>
</dbReference>
<name>A0ABN8HSM2_9NEOP</name>
<gene>
    <name evidence="1" type="ORF">IPOD504_LOCUS243</name>
</gene>
<evidence type="ECO:0000313" key="1">
    <source>
        <dbReference type="EMBL" id="CAH2034684.1"/>
    </source>
</evidence>
<reference evidence="1" key="1">
    <citation type="submission" date="2022-03" db="EMBL/GenBank/DDBJ databases">
        <authorList>
            <person name="Martin H S."/>
        </authorList>
    </citation>
    <scope>NUCLEOTIDE SEQUENCE</scope>
</reference>
<proteinExistence type="predicted"/>
<feature type="non-terminal residue" evidence="1">
    <location>
        <position position="1"/>
    </location>
</feature>
<accession>A0ABN8HSM2</accession>
<evidence type="ECO:0000313" key="2">
    <source>
        <dbReference type="Proteomes" id="UP000837857"/>
    </source>
</evidence>
<dbReference type="Proteomes" id="UP000837857">
    <property type="component" value="Chromosome 1"/>
</dbReference>
<organism evidence="1 2">
    <name type="scientific">Iphiclides podalirius</name>
    <name type="common">scarce swallowtail</name>
    <dbReference type="NCBI Taxonomy" id="110791"/>
    <lineage>
        <taxon>Eukaryota</taxon>
        <taxon>Metazoa</taxon>
        <taxon>Ecdysozoa</taxon>
        <taxon>Arthropoda</taxon>
        <taxon>Hexapoda</taxon>
        <taxon>Insecta</taxon>
        <taxon>Pterygota</taxon>
        <taxon>Neoptera</taxon>
        <taxon>Endopterygota</taxon>
        <taxon>Lepidoptera</taxon>
        <taxon>Glossata</taxon>
        <taxon>Ditrysia</taxon>
        <taxon>Papilionoidea</taxon>
        <taxon>Papilionidae</taxon>
        <taxon>Papilioninae</taxon>
        <taxon>Iphiclides</taxon>
    </lineage>
</organism>
<keyword evidence="2" id="KW-1185">Reference proteome</keyword>